<accession>A0A9P6K398</accession>
<gene>
    <name evidence="2" type="ORF">EC957_012187</name>
</gene>
<feature type="region of interest" description="Disordered" evidence="1">
    <location>
        <begin position="1"/>
        <end position="25"/>
    </location>
</feature>
<feature type="region of interest" description="Disordered" evidence="1">
    <location>
        <begin position="380"/>
        <end position="406"/>
    </location>
</feature>
<feature type="compositionally biased region" description="Low complexity" evidence="1">
    <location>
        <begin position="95"/>
        <end position="124"/>
    </location>
</feature>
<evidence type="ECO:0000256" key="1">
    <source>
        <dbReference type="SAM" id="MobiDB-lite"/>
    </source>
</evidence>
<dbReference type="Proteomes" id="UP000723463">
    <property type="component" value="Unassembled WGS sequence"/>
</dbReference>
<evidence type="ECO:0000313" key="2">
    <source>
        <dbReference type="EMBL" id="KAF9544306.1"/>
    </source>
</evidence>
<sequence>MASLLSPSNAQNPPRQTFLSKTPPLLPRQSTIDILSFTHIIADRLLPGQNVWDYFSPPPAPTASTASPSDDTTRSNSNSATANATLPPLSPTSPGPQGVSMAAMMMTSPTSLMSPTFGQFSEGSSGRGGGGGSEGNGKTSAATESLSSKRNSIASSIVQERTNHNRTNTLESNNDTNNVNSNHKADPSLPPLSNNIASSSALPSSPSATTLATADLPPAPPLPTPMTTTWSTAAAATTASSATASTSGSNGNGSSSRNDTADMETPKLHKRRSLAQSLKDGMFSLTQLLSPSSSVATSKPSSPMTNSASTTNSAAASVATTGPPHYNILVLGSDSAPLASTLYKMSGLLPSATKIQHYQEISGFFVAYFRSNGSFSCSPTMTPTTPTAPTIPVTARSSTPSASSSVVGPAAASVLIEREGMDEVKSRRESIQDSENDDLAETRTLSQPAEEGGDGVEVEEDPIMKLISARSSEETLLQLKISSGGSGGKGDGLSSSGGSTAHSVADMDREEILLSDDEGSAAAERDDSELETETEEQINASANASLSVHAFSLDTTWPVPRTLAQTLWFPHAHGIIYIVDATRKNDPRGIDHLLNARQFLASLIADPHFKRKDIPVVVFANKAGLDPETCYRVDEIAGILGCEDWDLGAGSDSEGKGRRSSGEVASSSARTGKGLVEGGLVEVDVSGAVKTRPWCVKSTRCDGAGDGLRESVEWLKSRMGETWAIKP</sequence>
<name>A0A9P6K398_9FUNG</name>
<comment type="caution">
    <text evidence="2">The sequence shown here is derived from an EMBL/GenBank/DDBJ whole genome shotgun (WGS) entry which is preliminary data.</text>
</comment>
<feature type="compositionally biased region" description="Basic and acidic residues" evidence="1">
    <location>
        <begin position="419"/>
        <end position="431"/>
    </location>
</feature>
<feature type="region of interest" description="Disordered" evidence="1">
    <location>
        <begin position="419"/>
        <end position="458"/>
    </location>
</feature>
<evidence type="ECO:0000313" key="3">
    <source>
        <dbReference type="Proteomes" id="UP000723463"/>
    </source>
</evidence>
<dbReference type="Gene3D" id="3.40.50.300">
    <property type="entry name" value="P-loop containing nucleotide triphosphate hydrolases"/>
    <property type="match status" value="1"/>
</dbReference>
<feature type="region of interest" description="Disordered" evidence="1">
    <location>
        <begin position="57"/>
        <end position="271"/>
    </location>
</feature>
<organism evidence="2 3">
    <name type="scientific">Mortierella hygrophila</name>
    <dbReference type="NCBI Taxonomy" id="979708"/>
    <lineage>
        <taxon>Eukaryota</taxon>
        <taxon>Fungi</taxon>
        <taxon>Fungi incertae sedis</taxon>
        <taxon>Mucoromycota</taxon>
        <taxon>Mortierellomycotina</taxon>
        <taxon>Mortierellomycetes</taxon>
        <taxon>Mortierellales</taxon>
        <taxon>Mortierellaceae</taxon>
        <taxon>Mortierella</taxon>
    </lineage>
</organism>
<feature type="compositionally biased region" description="Low complexity" evidence="1">
    <location>
        <begin position="225"/>
        <end position="256"/>
    </location>
</feature>
<dbReference type="AlphaFoldDB" id="A0A9P6K398"/>
<feature type="compositionally biased region" description="Polar residues" evidence="1">
    <location>
        <begin position="138"/>
        <end position="160"/>
    </location>
</feature>
<feature type="compositionally biased region" description="Polar residues" evidence="1">
    <location>
        <begin position="1"/>
        <end position="20"/>
    </location>
</feature>
<dbReference type="InterPro" id="IPR027417">
    <property type="entry name" value="P-loop_NTPase"/>
</dbReference>
<feature type="region of interest" description="Disordered" evidence="1">
    <location>
        <begin position="481"/>
        <end position="536"/>
    </location>
</feature>
<feature type="region of interest" description="Disordered" evidence="1">
    <location>
        <begin position="650"/>
        <end position="670"/>
    </location>
</feature>
<dbReference type="EMBL" id="JAAAXW010000093">
    <property type="protein sequence ID" value="KAF9544306.1"/>
    <property type="molecule type" value="Genomic_DNA"/>
</dbReference>
<feature type="compositionally biased region" description="Low complexity" evidence="1">
    <location>
        <begin position="167"/>
        <end position="182"/>
    </location>
</feature>
<feature type="compositionally biased region" description="Gly residues" evidence="1">
    <location>
        <begin position="125"/>
        <end position="135"/>
    </location>
</feature>
<keyword evidence="3" id="KW-1185">Reference proteome</keyword>
<dbReference type="PROSITE" id="PS51417">
    <property type="entry name" value="ARF"/>
    <property type="match status" value="1"/>
</dbReference>
<feature type="compositionally biased region" description="Polar residues" evidence="1">
    <location>
        <begin position="74"/>
        <end position="84"/>
    </location>
</feature>
<reference evidence="2" key="1">
    <citation type="journal article" date="2020" name="Fungal Divers.">
        <title>Resolving the Mortierellaceae phylogeny through synthesis of multi-gene phylogenetics and phylogenomics.</title>
        <authorList>
            <person name="Vandepol N."/>
            <person name="Liber J."/>
            <person name="Desiro A."/>
            <person name="Na H."/>
            <person name="Kennedy M."/>
            <person name="Barry K."/>
            <person name="Grigoriev I.V."/>
            <person name="Miller A.N."/>
            <person name="O'Donnell K."/>
            <person name="Stajich J.E."/>
            <person name="Bonito G."/>
        </authorList>
    </citation>
    <scope>NUCLEOTIDE SEQUENCE</scope>
    <source>
        <strain evidence="2">NRRL 2591</strain>
    </source>
</reference>
<feature type="compositionally biased region" description="Low complexity" evidence="1">
    <location>
        <begin position="191"/>
        <end position="216"/>
    </location>
</feature>
<feature type="compositionally biased region" description="Acidic residues" evidence="1">
    <location>
        <begin position="526"/>
        <end position="536"/>
    </location>
</feature>
<proteinExistence type="predicted"/>
<protein>
    <submittedName>
        <fullName evidence="2">Uncharacterized protein</fullName>
    </submittedName>
</protein>